<dbReference type="Gene3D" id="1.10.287.130">
    <property type="match status" value="1"/>
</dbReference>
<dbReference type="FunFam" id="1.10.287.130:FF:000070">
    <property type="entry name" value="Histidine kinase sensor protein"/>
    <property type="match status" value="1"/>
</dbReference>
<dbReference type="InterPro" id="IPR003594">
    <property type="entry name" value="HATPase_dom"/>
</dbReference>
<feature type="transmembrane region" description="Helical" evidence="8">
    <location>
        <begin position="120"/>
        <end position="139"/>
    </location>
</feature>
<dbReference type="InterPro" id="IPR035965">
    <property type="entry name" value="PAS-like_dom_sf"/>
</dbReference>
<dbReference type="PROSITE" id="PS50109">
    <property type="entry name" value="HIS_KIN"/>
    <property type="match status" value="1"/>
</dbReference>
<dbReference type="SUPFAM" id="SSF47384">
    <property type="entry name" value="Homodimeric domain of signal transducing histidine kinase"/>
    <property type="match status" value="1"/>
</dbReference>
<keyword evidence="12" id="KW-1185">Reference proteome</keyword>
<dbReference type="InterPro" id="IPR036097">
    <property type="entry name" value="HisK_dim/P_sf"/>
</dbReference>
<dbReference type="InterPro" id="IPR005467">
    <property type="entry name" value="His_kinase_dom"/>
</dbReference>
<comment type="catalytic activity">
    <reaction evidence="1">
        <text>ATP + protein L-histidine = ADP + protein N-phospho-L-histidine.</text>
        <dbReference type="EC" id="2.7.13.3"/>
    </reaction>
</comment>
<organism evidence="11 12">
    <name type="scientific">Leptospira semungkisensis</name>
    <dbReference type="NCBI Taxonomy" id="2484985"/>
    <lineage>
        <taxon>Bacteria</taxon>
        <taxon>Pseudomonadati</taxon>
        <taxon>Spirochaetota</taxon>
        <taxon>Spirochaetia</taxon>
        <taxon>Leptospirales</taxon>
        <taxon>Leptospiraceae</taxon>
        <taxon>Leptospira</taxon>
    </lineage>
</organism>
<dbReference type="SMART" id="SM00388">
    <property type="entry name" value="HisKA"/>
    <property type="match status" value="1"/>
</dbReference>
<feature type="domain" description="Histidine kinase" evidence="9">
    <location>
        <begin position="468"/>
        <end position="682"/>
    </location>
</feature>
<reference evidence="11" key="1">
    <citation type="journal article" date="2019" name="PLoS Negl. Trop. Dis.">
        <title>Revisiting the worldwide diversity of Leptospira species in the environment.</title>
        <authorList>
            <person name="Vincent A.T."/>
            <person name="Schiettekatte O."/>
            <person name="Bourhy P."/>
            <person name="Veyrier F.J."/>
            <person name="Picardeau M."/>
        </authorList>
    </citation>
    <scope>NUCLEOTIDE SEQUENCE [LARGE SCALE GENOMIC DNA]</scope>
    <source>
        <strain evidence="11">SSS9</strain>
    </source>
</reference>
<dbReference type="PRINTS" id="PR00344">
    <property type="entry name" value="BCTRLSENSOR"/>
</dbReference>
<evidence type="ECO:0000259" key="10">
    <source>
        <dbReference type="PROSITE" id="PS50113"/>
    </source>
</evidence>
<feature type="domain" description="PAC" evidence="10">
    <location>
        <begin position="387"/>
        <end position="439"/>
    </location>
</feature>
<dbReference type="CDD" id="cd00082">
    <property type="entry name" value="HisKA"/>
    <property type="match status" value="1"/>
</dbReference>
<dbReference type="Proteomes" id="UP000297453">
    <property type="component" value="Unassembled WGS sequence"/>
</dbReference>
<keyword evidence="8" id="KW-1133">Transmembrane helix</keyword>
<dbReference type="InterPro" id="IPR004358">
    <property type="entry name" value="Sig_transdc_His_kin-like_C"/>
</dbReference>
<evidence type="ECO:0000256" key="3">
    <source>
        <dbReference type="ARBA" id="ARBA00022553"/>
    </source>
</evidence>
<keyword evidence="3" id="KW-0597">Phosphoprotein</keyword>
<dbReference type="InterPro" id="IPR050351">
    <property type="entry name" value="BphY/WalK/GraS-like"/>
</dbReference>
<dbReference type="NCBIfam" id="TIGR00229">
    <property type="entry name" value="sensory_box"/>
    <property type="match status" value="1"/>
</dbReference>
<dbReference type="SMART" id="SM00387">
    <property type="entry name" value="HATPase_c"/>
    <property type="match status" value="1"/>
</dbReference>
<feature type="transmembrane region" description="Helical" evidence="8">
    <location>
        <begin position="72"/>
        <end position="95"/>
    </location>
</feature>
<gene>
    <name evidence="11" type="ORF">EHO59_06495</name>
</gene>
<dbReference type="SUPFAM" id="SSF55785">
    <property type="entry name" value="PYP-like sensor domain (PAS domain)"/>
    <property type="match status" value="1"/>
</dbReference>
<keyword evidence="7" id="KW-0175">Coiled coil</keyword>
<evidence type="ECO:0000256" key="4">
    <source>
        <dbReference type="ARBA" id="ARBA00022679"/>
    </source>
</evidence>
<dbReference type="SUPFAM" id="SSF55874">
    <property type="entry name" value="ATPase domain of HSP90 chaperone/DNA topoisomerase II/histidine kinase"/>
    <property type="match status" value="1"/>
</dbReference>
<evidence type="ECO:0000256" key="5">
    <source>
        <dbReference type="ARBA" id="ARBA00022777"/>
    </source>
</evidence>
<dbReference type="PROSITE" id="PS50113">
    <property type="entry name" value="PAC"/>
    <property type="match status" value="1"/>
</dbReference>
<keyword evidence="6 8" id="KW-0472">Membrane</keyword>
<keyword evidence="4" id="KW-0808">Transferase</keyword>
<dbReference type="OrthoDB" id="9813394at2"/>
<evidence type="ECO:0000256" key="1">
    <source>
        <dbReference type="ARBA" id="ARBA00000085"/>
    </source>
</evidence>
<feature type="transmembrane region" description="Helical" evidence="8">
    <location>
        <begin position="183"/>
        <end position="200"/>
    </location>
</feature>
<dbReference type="FunFam" id="3.30.565.10:FF:000006">
    <property type="entry name" value="Sensor histidine kinase WalK"/>
    <property type="match status" value="1"/>
</dbReference>
<evidence type="ECO:0000313" key="12">
    <source>
        <dbReference type="Proteomes" id="UP000297453"/>
    </source>
</evidence>
<dbReference type="Gene3D" id="3.30.565.10">
    <property type="entry name" value="Histidine kinase-like ATPase, C-terminal domain"/>
    <property type="match status" value="1"/>
</dbReference>
<dbReference type="CDD" id="cd16921">
    <property type="entry name" value="HATPase_FilI-like"/>
    <property type="match status" value="1"/>
</dbReference>
<dbReference type="Gene3D" id="3.30.450.20">
    <property type="entry name" value="PAS domain"/>
    <property type="match status" value="1"/>
</dbReference>
<evidence type="ECO:0000313" key="11">
    <source>
        <dbReference type="EMBL" id="TGK07743.1"/>
    </source>
</evidence>
<dbReference type="Pfam" id="PF00512">
    <property type="entry name" value="HisKA"/>
    <property type="match status" value="1"/>
</dbReference>
<dbReference type="GO" id="GO:0016020">
    <property type="term" value="C:membrane"/>
    <property type="evidence" value="ECO:0007669"/>
    <property type="project" value="UniProtKB-SubCell"/>
</dbReference>
<feature type="transmembrane region" description="Helical" evidence="8">
    <location>
        <begin position="9"/>
        <end position="27"/>
    </location>
</feature>
<dbReference type="Pfam" id="PF02518">
    <property type="entry name" value="HATPase_c"/>
    <property type="match status" value="1"/>
</dbReference>
<dbReference type="EC" id="2.7.13.3" evidence="2"/>
<evidence type="ECO:0000259" key="9">
    <source>
        <dbReference type="PROSITE" id="PS50109"/>
    </source>
</evidence>
<dbReference type="InterPro" id="IPR000700">
    <property type="entry name" value="PAS-assoc_C"/>
</dbReference>
<feature type="coiled-coil region" evidence="7">
    <location>
        <begin position="423"/>
        <end position="461"/>
    </location>
</feature>
<comment type="caution">
    <text evidence="11">The sequence shown here is derived from an EMBL/GenBank/DDBJ whole genome shotgun (WGS) entry which is preliminary data.</text>
</comment>
<feature type="transmembrane region" description="Helical" evidence="8">
    <location>
        <begin position="220"/>
        <end position="242"/>
    </location>
</feature>
<dbReference type="PANTHER" id="PTHR42878">
    <property type="entry name" value="TWO-COMPONENT HISTIDINE KINASE"/>
    <property type="match status" value="1"/>
</dbReference>
<name>A0A4R9G899_9LEPT</name>
<dbReference type="GO" id="GO:0000156">
    <property type="term" value="F:phosphorelay response regulator activity"/>
    <property type="evidence" value="ECO:0007669"/>
    <property type="project" value="TreeGrafter"/>
</dbReference>
<dbReference type="EMBL" id="RQEP01000005">
    <property type="protein sequence ID" value="TGK07743.1"/>
    <property type="molecule type" value="Genomic_DNA"/>
</dbReference>
<proteinExistence type="predicted"/>
<feature type="transmembrane region" description="Helical" evidence="8">
    <location>
        <begin position="151"/>
        <end position="171"/>
    </location>
</feature>
<dbReference type="PANTHER" id="PTHR42878:SF15">
    <property type="entry name" value="BACTERIOPHYTOCHROME"/>
    <property type="match status" value="1"/>
</dbReference>
<accession>A0A4R9G899</accession>
<keyword evidence="5" id="KW-0418">Kinase</keyword>
<evidence type="ECO:0000256" key="8">
    <source>
        <dbReference type="SAM" id="Phobius"/>
    </source>
</evidence>
<feature type="transmembrane region" description="Helical" evidence="8">
    <location>
        <begin position="254"/>
        <end position="273"/>
    </location>
</feature>
<dbReference type="RefSeq" id="WP_135585892.1">
    <property type="nucleotide sequence ID" value="NZ_RQEP01000005.1"/>
</dbReference>
<dbReference type="AlphaFoldDB" id="A0A4R9G899"/>
<feature type="transmembrane region" description="Helical" evidence="8">
    <location>
        <begin position="39"/>
        <end position="60"/>
    </location>
</feature>
<sequence>MSLKKWHKAILSVPALVGILVILGWAFDLELLKRPRPTWAAMNPMSAFAFIVISLILLLFSKFKAEKRHAFLLRIISLFLIGIGLSRLIAVLGGWDLEIDQILFSKELAKDIMSGVPNRMAPNTAFDFCLLGFSFLLASFNSRYLKSTANYFSFVALLVGVFSVMGYLYQVKEFYGIFSFKPMAIHTAICFIVASLAFLFQNGDYGFMRVFTSTYSGGRIARFLAPFVILVPVIFGFIRIYLQHLHPISVELGVGILMTGIILSFFTLVWFISSELNKTDLARTTAEEKLSSLNQDLERMIQTRTMDLYKSENRFRTIIEQFPYPVLTYTPEGVCTGANLAWEDMWEARRDNLVDYNIINDPQIKSSGLLRWVEMAFNGEPAVSEPFVYDPQGIGKGGRPRWLQLIFHPIKNTAGVLLEVITVQQDITASKEAENQIRSLNNDLEERVKQRTEQLVLANKELESFSYSISHDLRAPIRGISGFTQILLEDYGPQLDAEGLRIIGKIIENARQMGQLVDDLLEFSRLGRTELTQRDIQMKELALFIFNELKNAESKREIEFEISNLPAIKGDQSVIRQLWVNLISNAIKYTRKKENAKIEIGYKEEEGEVIFFVKDNGAGFNMQYYHKLFGVFQRLHSNMDFEGTGVGLAIVKRIVSRHGGRIWAESKEGEGTTFYFTLPGNSESN</sequence>
<evidence type="ECO:0000256" key="2">
    <source>
        <dbReference type="ARBA" id="ARBA00012438"/>
    </source>
</evidence>
<protein>
    <recommendedName>
        <fullName evidence="2">histidine kinase</fullName>
        <ecNumber evidence="2">2.7.13.3</ecNumber>
    </recommendedName>
</protein>
<evidence type="ECO:0000256" key="6">
    <source>
        <dbReference type="ARBA" id="ARBA00023136"/>
    </source>
</evidence>
<evidence type="ECO:0000256" key="7">
    <source>
        <dbReference type="SAM" id="Coils"/>
    </source>
</evidence>
<dbReference type="InterPro" id="IPR000014">
    <property type="entry name" value="PAS"/>
</dbReference>
<dbReference type="InterPro" id="IPR003661">
    <property type="entry name" value="HisK_dim/P_dom"/>
</dbReference>
<keyword evidence="8" id="KW-0812">Transmembrane</keyword>
<dbReference type="InterPro" id="IPR036890">
    <property type="entry name" value="HATPase_C_sf"/>
</dbReference>
<dbReference type="GO" id="GO:0007234">
    <property type="term" value="P:osmosensory signaling via phosphorelay pathway"/>
    <property type="evidence" value="ECO:0007669"/>
    <property type="project" value="TreeGrafter"/>
</dbReference>
<dbReference type="GO" id="GO:0030295">
    <property type="term" value="F:protein kinase activator activity"/>
    <property type="evidence" value="ECO:0007669"/>
    <property type="project" value="TreeGrafter"/>
</dbReference>
<dbReference type="GO" id="GO:0000155">
    <property type="term" value="F:phosphorelay sensor kinase activity"/>
    <property type="evidence" value="ECO:0007669"/>
    <property type="project" value="InterPro"/>
</dbReference>